<dbReference type="EMBL" id="QFFJ01000002">
    <property type="protein sequence ID" value="RBL88539.1"/>
    <property type="molecule type" value="Genomic_DNA"/>
</dbReference>
<proteinExistence type="predicted"/>
<keyword evidence="2" id="KW-1185">Reference proteome</keyword>
<organism evidence="1 2">
    <name type="scientific">Chitinophaga flava</name>
    <dbReference type="NCBI Taxonomy" id="2259036"/>
    <lineage>
        <taxon>Bacteria</taxon>
        <taxon>Pseudomonadati</taxon>
        <taxon>Bacteroidota</taxon>
        <taxon>Chitinophagia</taxon>
        <taxon>Chitinophagales</taxon>
        <taxon>Chitinophagaceae</taxon>
        <taxon>Chitinophaga</taxon>
    </lineage>
</organism>
<comment type="caution">
    <text evidence="1">The sequence shown here is derived from an EMBL/GenBank/DDBJ whole genome shotgun (WGS) entry which is preliminary data.</text>
</comment>
<accession>A0A365XQ99</accession>
<gene>
    <name evidence="1" type="ORF">DF182_18340</name>
</gene>
<reference evidence="1 2" key="1">
    <citation type="submission" date="2018-05" db="EMBL/GenBank/DDBJ databases">
        <title>Chitinophaga sp. K3CV102501T nov., isolated from isolated from a monsoon evergreen broad-leaved forest soil.</title>
        <authorList>
            <person name="Lv Y."/>
        </authorList>
    </citation>
    <scope>NUCLEOTIDE SEQUENCE [LARGE SCALE GENOMIC DNA]</scope>
    <source>
        <strain evidence="1 2">GDMCC 1.1325</strain>
    </source>
</reference>
<name>A0A365XQ99_9BACT</name>
<dbReference type="AlphaFoldDB" id="A0A365XQ99"/>
<protein>
    <submittedName>
        <fullName evidence="1">Uncharacterized protein</fullName>
    </submittedName>
</protein>
<evidence type="ECO:0000313" key="2">
    <source>
        <dbReference type="Proteomes" id="UP000253410"/>
    </source>
</evidence>
<sequence>MLLLYRECGRIVNPIQPVITSIDTPIVQHYQDAEGLQHAVTAVSTNKALAPVAAISKKVTVKPEKIQQVTNAVTITSDTIPAIAVNHVQDTTVFYYEDDWISIHGVLHDSVQITYKMRDSIWLAAYQKKEGLFRKATYIDGFSANPHTTITGLKSISLNTLNRRQARLSIGPSIGYYYAGGKFQWSAGIGMQYNIIRF</sequence>
<evidence type="ECO:0000313" key="1">
    <source>
        <dbReference type="EMBL" id="RBL88539.1"/>
    </source>
</evidence>
<dbReference type="Proteomes" id="UP000253410">
    <property type="component" value="Unassembled WGS sequence"/>
</dbReference>